<evidence type="ECO:0000313" key="1">
    <source>
        <dbReference type="EMBL" id="SCV69309.1"/>
    </source>
</evidence>
<keyword evidence="2" id="KW-1185">Reference proteome</keyword>
<gene>
    <name evidence="1" type="ORF">BQ2448_2329</name>
</gene>
<dbReference type="SUPFAM" id="SSF48403">
    <property type="entry name" value="Ankyrin repeat"/>
    <property type="match status" value="1"/>
</dbReference>
<proteinExistence type="predicted"/>
<dbReference type="STRING" id="269621.A0A238F975"/>
<name>A0A238F975_9BASI</name>
<dbReference type="Proteomes" id="UP000198372">
    <property type="component" value="Unassembled WGS sequence"/>
</dbReference>
<dbReference type="Gene3D" id="1.25.40.20">
    <property type="entry name" value="Ankyrin repeat-containing domain"/>
    <property type="match status" value="1"/>
</dbReference>
<dbReference type="EMBL" id="FMSP01000004">
    <property type="protein sequence ID" value="SCV69309.1"/>
    <property type="molecule type" value="Genomic_DNA"/>
</dbReference>
<organism evidence="1 2">
    <name type="scientific">Microbotryum intermedium</name>
    <dbReference type="NCBI Taxonomy" id="269621"/>
    <lineage>
        <taxon>Eukaryota</taxon>
        <taxon>Fungi</taxon>
        <taxon>Dikarya</taxon>
        <taxon>Basidiomycota</taxon>
        <taxon>Pucciniomycotina</taxon>
        <taxon>Microbotryomycetes</taxon>
        <taxon>Microbotryales</taxon>
        <taxon>Microbotryaceae</taxon>
        <taxon>Microbotryum</taxon>
    </lineage>
</organism>
<dbReference type="AlphaFoldDB" id="A0A238F975"/>
<reference evidence="2" key="1">
    <citation type="submission" date="2016-09" db="EMBL/GenBank/DDBJ databases">
        <authorList>
            <person name="Jeantristanb JTB J.-T."/>
            <person name="Ricardo R."/>
        </authorList>
    </citation>
    <scope>NUCLEOTIDE SEQUENCE [LARGE SCALE GENOMIC DNA]</scope>
</reference>
<dbReference type="InterPro" id="IPR036770">
    <property type="entry name" value="Ankyrin_rpt-contain_sf"/>
</dbReference>
<accession>A0A238F975</accession>
<dbReference type="OrthoDB" id="539213at2759"/>
<sequence length="280" mass="30793">MSLSLQSLPAELLYAIHLHSTSSALPYVSRHLRHVFSNSSALHRATYLALRHDRHTLSHAVRYPVCTLAVVKSLESIGRAVGAPPMRCSELPRRLVKHLSPEHTANSATLDDDNLSLIAYLLEQYRASPNSKNGYFLARAVLARHRPLIELLLYHGADPVLKDGWAVMVAIGMGDLATVKLLLDGPTHRVERMEVSGCSNLSQTRSTSLPQEAALHARRLIGTAPTLRTSKVRCKTSTPCCATSEMLEAAVKAQHWHLVDYLHIQVLPTIAAQKELSSTA</sequence>
<protein>
    <submittedName>
        <fullName evidence="1">BQ2448_2329 protein</fullName>
    </submittedName>
</protein>
<evidence type="ECO:0000313" key="2">
    <source>
        <dbReference type="Proteomes" id="UP000198372"/>
    </source>
</evidence>